<gene>
    <name evidence="5" type="ORF">LY60_02377</name>
</gene>
<dbReference type="InterPro" id="IPR002173">
    <property type="entry name" value="Carboh/pur_kinase_PfkB_CS"/>
</dbReference>
<dbReference type="SUPFAM" id="SSF53613">
    <property type="entry name" value="Ribokinase-like"/>
    <property type="match status" value="1"/>
</dbReference>
<comment type="caution">
    <text evidence="5">The sequence shown here is derived from an EMBL/GenBank/DDBJ whole genome shotgun (WGS) entry which is preliminary data.</text>
</comment>
<dbReference type="GO" id="GO:0016301">
    <property type="term" value="F:kinase activity"/>
    <property type="evidence" value="ECO:0007669"/>
    <property type="project" value="UniProtKB-KW"/>
</dbReference>
<name>A0A562J8B4_9FIRM</name>
<evidence type="ECO:0000256" key="1">
    <source>
        <dbReference type="ARBA" id="ARBA00010688"/>
    </source>
</evidence>
<accession>A0A562J8B4</accession>
<dbReference type="PROSITE" id="PS00583">
    <property type="entry name" value="PFKB_KINASES_1"/>
    <property type="match status" value="1"/>
</dbReference>
<evidence type="ECO:0000256" key="3">
    <source>
        <dbReference type="ARBA" id="ARBA00022777"/>
    </source>
</evidence>
<keyword evidence="6" id="KW-1185">Reference proteome</keyword>
<dbReference type="PANTHER" id="PTHR43320">
    <property type="entry name" value="SUGAR KINASE"/>
    <property type="match status" value="1"/>
</dbReference>
<reference evidence="5 6" key="1">
    <citation type="submission" date="2019-07" db="EMBL/GenBank/DDBJ databases">
        <title>Genomic Encyclopedia of Type Strains, Phase I: the one thousand microbial genomes (KMG-I) project.</title>
        <authorList>
            <person name="Kyrpides N."/>
        </authorList>
    </citation>
    <scope>NUCLEOTIDE SEQUENCE [LARGE SCALE GENOMIC DNA]</scope>
    <source>
        <strain evidence="5 6">DSM 13558</strain>
    </source>
</reference>
<evidence type="ECO:0000313" key="5">
    <source>
        <dbReference type="EMBL" id="TWH79399.1"/>
    </source>
</evidence>
<dbReference type="EMBL" id="VLKH01000006">
    <property type="protein sequence ID" value="TWH79399.1"/>
    <property type="molecule type" value="Genomic_DNA"/>
</dbReference>
<dbReference type="NCBIfam" id="NF007321">
    <property type="entry name" value="PRK09813.1"/>
    <property type="match status" value="1"/>
</dbReference>
<proteinExistence type="inferred from homology"/>
<dbReference type="InterPro" id="IPR052700">
    <property type="entry name" value="Carb_kinase_PfkB-like"/>
</dbReference>
<keyword evidence="2" id="KW-0808">Transferase</keyword>
<dbReference type="RefSeq" id="WP_145083757.1">
    <property type="nucleotide sequence ID" value="NZ_VLKH01000006.1"/>
</dbReference>
<dbReference type="AlphaFoldDB" id="A0A562J8B4"/>
<protein>
    <submittedName>
        <fullName evidence="5">Fructoselysine 6-kinase</fullName>
    </submittedName>
</protein>
<evidence type="ECO:0000259" key="4">
    <source>
        <dbReference type="Pfam" id="PF00294"/>
    </source>
</evidence>
<dbReference type="InterPro" id="IPR011611">
    <property type="entry name" value="PfkB_dom"/>
</dbReference>
<comment type="similarity">
    <text evidence="1">Belongs to the carbohydrate kinase PfkB family.</text>
</comment>
<sequence>MDKEIKIAAVGDNCIDVYDSTGEAFPGGNPVNVAVYVKRMGGNSSYTGVVGTDDNGKIMIEAIKAKGVDTSHIRILEGNTAVTHVELKDGDRILGDYEEGVMADFRLRDEDIDFLCSHDLVVTGIWGMIESNLHLIKERGVPVAFDFADKIDHEITHKALPFVDYAFFSCDSKSNYELYEFMKWVKSKGPSIVVVKRGEKGSIAYDGNEFTEFGIIKCEVVDSMGAGDSYIAGFVLGLLQGKSIAECMEKGAQSSSDTIGYYGAW</sequence>
<organism evidence="5 6">
    <name type="scientific">Sedimentibacter saalensis</name>
    <dbReference type="NCBI Taxonomy" id="130788"/>
    <lineage>
        <taxon>Bacteria</taxon>
        <taxon>Bacillati</taxon>
        <taxon>Bacillota</taxon>
        <taxon>Tissierellia</taxon>
        <taxon>Sedimentibacter</taxon>
    </lineage>
</organism>
<dbReference type="Proteomes" id="UP000315343">
    <property type="component" value="Unassembled WGS sequence"/>
</dbReference>
<dbReference type="InterPro" id="IPR029056">
    <property type="entry name" value="Ribokinase-like"/>
</dbReference>
<feature type="domain" description="Carbohydrate kinase PfkB" evidence="4">
    <location>
        <begin position="18"/>
        <end position="264"/>
    </location>
</feature>
<keyword evidence="3 5" id="KW-0418">Kinase</keyword>
<dbReference type="Pfam" id="PF00294">
    <property type="entry name" value="PfkB"/>
    <property type="match status" value="1"/>
</dbReference>
<evidence type="ECO:0000256" key="2">
    <source>
        <dbReference type="ARBA" id="ARBA00022679"/>
    </source>
</evidence>
<evidence type="ECO:0000313" key="6">
    <source>
        <dbReference type="Proteomes" id="UP000315343"/>
    </source>
</evidence>
<dbReference type="OrthoDB" id="9775849at2"/>
<dbReference type="Gene3D" id="3.40.1190.20">
    <property type="match status" value="1"/>
</dbReference>
<dbReference type="PROSITE" id="PS00584">
    <property type="entry name" value="PFKB_KINASES_2"/>
    <property type="match status" value="1"/>
</dbReference>
<dbReference type="PANTHER" id="PTHR43320:SF3">
    <property type="entry name" value="CARBOHYDRATE KINASE PFKB DOMAIN-CONTAINING PROTEIN"/>
    <property type="match status" value="1"/>
</dbReference>